<proteinExistence type="predicted"/>
<dbReference type="EMBL" id="CP058649">
    <property type="protein sequence ID" value="QUI24726.1"/>
    <property type="molecule type" value="Genomic_DNA"/>
</dbReference>
<accession>A0A8J8MNJ8</accession>
<evidence type="ECO:0000313" key="6">
    <source>
        <dbReference type="Proteomes" id="UP000683246"/>
    </source>
</evidence>
<keyword evidence="2 5" id="KW-0238">DNA-binding</keyword>
<dbReference type="SUPFAM" id="SSF47413">
    <property type="entry name" value="lambda repressor-like DNA-binding domains"/>
    <property type="match status" value="1"/>
</dbReference>
<reference evidence="5" key="1">
    <citation type="submission" date="2020-07" db="EMBL/GenBank/DDBJ databases">
        <title>Vallitalea pronyensis genome.</title>
        <authorList>
            <person name="Postec A."/>
        </authorList>
    </citation>
    <scope>NUCLEOTIDE SEQUENCE</scope>
    <source>
        <strain evidence="5">FatNI3</strain>
    </source>
</reference>
<dbReference type="AlphaFoldDB" id="A0A8J8MNJ8"/>
<dbReference type="PANTHER" id="PTHR30146">
    <property type="entry name" value="LACI-RELATED TRANSCRIPTIONAL REPRESSOR"/>
    <property type="match status" value="1"/>
</dbReference>
<evidence type="ECO:0000256" key="1">
    <source>
        <dbReference type="ARBA" id="ARBA00023015"/>
    </source>
</evidence>
<dbReference type="CDD" id="cd01392">
    <property type="entry name" value="HTH_LacI"/>
    <property type="match status" value="1"/>
</dbReference>
<protein>
    <submittedName>
        <fullName evidence="5">LacI family DNA-binding transcriptional regulator</fullName>
    </submittedName>
</protein>
<dbReference type="InterPro" id="IPR010982">
    <property type="entry name" value="Lambda_DNA-bd_dom_sf"/>
</dbReference>
<dbReference type="PROSITE" id="PS50932">
    <property type="entry name" value="HTH_LACI_2"/>
    <property type="match status" value="1"/>
</dbReference>
<evidence type="ECO:0000259" key="4">
    <source>
        <dbReference type="PROSITE" id="PS50932"/>
    </source>
</evidence>
<dbReference type="Pfam" id="PF00356">
    <property type="entry name" value="LacI"/>
    <property type="match status" value="1"/>
</dbReference>
<dbReference type="Gene3D" id="1.10.260.40">
    <property type="entry name" value="lambda repressor-like DNA-binding domains"/>
    <property type="match status" value="1"/>
</dbReference>
<dbReference type="InterPro" id="IPR046335">
    <property type="entry name" value="LacI/GalR-like_sensor"/>
</dbReference>
<evidence type="ECO:0000256" key="3">
    <source>
        <dbReference type="ARBA" id="ARBA00023163"/>
    </source>
</evidence>
<keyword evidence="3" id="KW-0804">Transcription</keyword>
<dbReference type="Gene3D" id="3.40.50.2300">
    <property type="match status" value="2"/>
</dbReference>
<dbReference type="InterPro" id="IPR028082">
    <property type="entry name" value="Peripla_BP_I"/>
</dbReference>
<dbReference type="PANTHER" id="PTHR30146:SF109">
    <property type="entry name" value="HTH-TYPE TRANSCRIPTIONAL REGULATOR GALS"/>
    <property type="match status" value="1"/>
</dbReference>
<dbReference type="KEGG" id="vpy:HZI73_21560"/>
<gene>
    <name evidence="5" type="ORF">HZI73_21560</name>
</gene>
<evidence type="ECO:0000256" key="2">
    <source>
        <dbReference type="ARBA" id="ARBA00023125"/>
    </source>
</evidence>
<keyword evidence="1" id="KW-0805">Transcription regulation</keyword>
<dbReference type="RefSeq" id="WP_212695421.1">
    <property type="nucleotide sequence ID" value="NZ_CP058649.1"/>
</dbReference>
<dbReference type="PROSITE" id="PS00356">
    <property type="entry name" value="HTH_LACI_1"/>
    <property type="match status" value="1"/>
</dbReference>
<dbReference type="Pfam" id="PF13377">
    <property type="entry name" value="Peripla_BP_3"/>
    <property type="match status" value="1"/>
</dbReference>
<sequence>MNDGDKYQKASIKDVAREANVSVSTVSRVIRKYDNVTKETEVKVNEAIKKLNYIPNAAASRLGSGSLENIGVVFTRSADKAFQNPFFSEMLMGIGHILEQYDYNMQLIMHNDIKQERNKVMASLASGMIQGVIILSTRNYDMLVQDLANSLYPFVVSGRVKGIESDRPIYTVNTDNRAGSFTMVDHLAKLGHKKIAIINGPAEYVVNIDRYDGYRRALLNHGLAFDPDLVINGGYTINDAKQVVVEKLRERQDITAIYAKDDMKAIAAMQGIKELGLRIPEDIAVVGYNDYDLAKISEPQLTTMRVPIYDLGMEAAKMIIQLIRNEEIENNTNMLKTDLIIRQSCGYGLNNNI</sequence>
<evidence type="ECO:0000313" key="5">
    <source>
        <dbReference type="EMBL" id="QUI24726.1"/>
    </source>
</evidence>
<dbReference type="SUPFAM" id="SSF53822">
    <property type="entry name" value="Periplasmic binding protein-like I"/>
    <property type="match status" value="1"/>
</dbReference>
<dbReference type="Proteomes" id="UP000683246">
    <property type="component" value="Chromosome"/>
</dbReference>
<dbReference type="GO" id="GO:0000976">
    <property type="term" value="F:transcription cis-regulatory region binding"/>
    <property type="evidence" value="ECO:0007669"/>
    <property type="project" value="TreeGrafter"/>
</dbReference>
<feature type="domain" description="HTH lacI-type" evidence="4">
    <location>
        <begin position="10"/>
        <end position="64"/>
    </location>
</feature>
<keyword evidence="6" id="KW-1185">Reference proteome</keyword>
<dbReference type="CDD" id="cd06267">
    <property type="entry name" value="PBP1_LacI_sugar_binding-like"/>
    <property type="match status" value="1"/>
</dbReference>
<dbReference type="SMART" id="SM00354">
    <property type="entry name" value="HTH_LACI"/>
    <property type="match status" value="1"/>
</dbReference>
<name>A0A8J8MNJ8_9FIRM</name>
<organism evidence="5 6">
    <name type="scientific">Vallitalea pronyensis</name>
    <dbReference type="NCBI Taxonomy" id="1348613"/>
    <lineage>
        <taxon>Bacteria</taxon>
        <taxon>Bacillati</taxon>
        <taxon>Bacillota</taxon>
        <taxon>Clostridia</taxon>
        <taxon>Lachnospirales</taxon>
        <taxon>Vallitaleaceae</taxon>
        <taxon>Vallitalea</taxon>
    </lineage>
</organism>
<dbReference type="InterPro" id="IPR000843">
    <property type="entry name" value="HTH_LacI"/>
</dbReference>
<dbReference type="GO" id="GO:0003700">
    <property type="term" value="F:DNA-binding transcription factor activity"/>
    <property type="evidence" value="ECO:0007669"/>
    <property type="project" value="TreeGrafter"/>
</dbReference>